<dbReference type="GO" id="GO:0004074">
    <property type="term" value="F:biliverdin reductase [NAD(P)H] activity"/>
    <property type="evidence" value="ECO:0007669"/>
    <property type="project" value="TreeGrafter"/>
</dbReference>
<dbReference type="GO" id="GO:0042602">
    <property type="term" value="F:riboflavin reductase (NADPH) activity"/>
    <property type="evidence" value="ECO:0007669"/>
    <property type="project" value="TreeGrafter"/>
</dbReference>
<dbReference type="InterPro" id="IPR036291">
    <property type="entry name" value="NAD(P)-bd_dom_sf"/>
</dbReference>
<reference evidence="1" key="1">
    <citation type="submission" date="2022-03" db="EMBL/GenBank/DDBJ databases">
        <authorList>
            <person name="Martin C."/>
        </authorList>
    </citation>
    <scope>NUCLEOTIDE SEQUENCE</scope>
</reference>
<dbReference type="Proteomes" id="UP000749559">
    <property type="component" value="Unassembled WGS sequence"/>
</dbReference>
<organism evidence="1 2">
    <name type="scientific">Owenia fusiformis</name>
    <name type="common">Polychaete worm</name>
    <dbReference type="NCBI Taxonomy" id="6347"/>
    <lineage>
        <taxon>Eukaryota</taxon>
        <taxon>Metazoa</taxon>
        <taxon>Spiralia</taxon>
        <taxon>Lophotrochozoa</taxon>
        <taxon>Annelida</taxon>
        <taxon>Polychaeta</taxon>
        <taxon>Sedentaria</taxon>
        <taxon>Canalipalpata</taxon>
        <taxon>Sabellida</taxon>
        <taxon>Oweniida</taxon>
        <taxon>Oweniidae</taxon>
        <taxon>Owenia</taxon>
    </lineage>
</organism>
<dbReference type="PANTHER" id="PTHR43355:SF2">
    <property type="entry name" value="FLAVIN REDUCTASE (NADPH)"/>
    <property type="match status" value="1"/>
</dbReference>
<protein>
    <submittedName>
        <fullName evidence="1">Uncharacterized protein</fullName>
    </submittedName>
</protein>
<dbReference type="Gene3D" id="3.40.50.720">
    <property type="entry name" value="NAD(P)-binding Rossmann-like Domain"/>
    <property type="match status" value="1"/>
</dbReference>
<sequence>MKIAVFGATGATGQSVVSQALAADHQVLALVRTPAKLKLTHENLKVEEANIFDVKSIEPRLHGCDAVISCLGNRSLSRAPTNTYSESMKNIIKAMEESGVRKLVTMTSWNTDGSKPPGRDTGISGMMIGLFLWIIKPTLEDMVRMETYLSSLTESSVKWTCVKPSGLTNKPSTGQEIKTAEGQYVEGCQMQISREDVAKFMLNTATTDDELFSDQTVAIGIEETK</sequence>
<proteinExistence type="predicted"/>
<dbReference type="InterPro" id="IPR051606">
    <property type="entry name" value="Polyketide_Oxido-like"/>
</dbReference>
<accession>A0A8J1UP55</accession>
<dbReference type="EMBL" id="CAIIXF020000003">
    <property type="protein sequence ID" value="CAH1780141.1"/>
    <property type="molecule type" value="Genomic_DNA"/>
</dbReference>
<dbReference type="SUPFAM" id="SSF51735">
    <property type="entry name" value="NAD(P)-binding Rossmann-fold domains"/>
    <property type="match status" value="1"/>
</dbReference>
<dbReference type="AlphaFoldDB" id="A0A8J1UP55"/>
<comment type="caution">
    <text evidence="1">The sequence shown here is derived from an EMBL/GenBank/DDBJ whole genome shotgun (WGS) entry which is preliminary data.</text>
</comment>
<dbReference type="PANTHER" id="PTHR43355">
    <property type="entry name" value="FLAVIN REDUCTASE (NADPH)"/>
    <property type="match status" value="1"/>
</dbReference>
<dbReference type="Pfam" id="PF13460">
    <property type="entry name" value="NAD_binding_10"/>
    <property type="match status" value="1"/>
</dbReference>
<name>A0A8J1UP55_OWEFU</name>
<gene>
    <name evidence="1" type="ORF">OFUS_LOCUS6871</name>
</gene>
<dbReference type="InterPro" id="IPR016040">
    <property type="entry name" value="NAD(P)-bd_dom"/>
</dbReference>
<evidence type="ECO:0000313" key="2">
    <source>
        <dbReference type="Proteomes" id="UP000749559"/>
    </source>
</evidence>
<dbReference type="OrthoDB" id="419598at2759"/>
<keyword evidence="2" id="KW-1185">Reference proteome</keyword>
<evidence type="ECO:0000313" key="1">
    <source>
        <dbReference type="EMBL" id="CAH1780141.1"/>
    </source>
</evidence>
<dbReference type="CDD" id="cd05244">
    <property type="entry name" value="BVR-B_like_SDR_a"/>
    <property type="match status" value="1"/>
</dbReference>